<sequence length="1681" mass="182867">MLKPNSKIKSKLKKALLAVSIACGSATIFAEPINDQNDTIQDVEQKFAAISTYGEWMGYWPGVDSVITAEPIIPKPVPGYTSDQHVQGIARSNGPGTPFIYVARSGASDFAADNLGTVDVIELRSRNGSGERMRSNRLARDKETKNTTPPNSDKVVKTIAFPDYWHPGGMTVIGDVLAVALEGSCQTESENYCPDNISDIPDSVVRFYDISEPSNPIFMYDFVRPIGGTDPGSGVEENPPIVTEDNIEDTVNQRFSRVLENDKLGFVGAVKYQDRHFILVPAASDTYWQFYATARGKSLAEASEPGDWEFYAELNAKEAGFPQPSNAFQNIHFLHQEASASSPEKMFLIASQNTGFGPPFINGSDRLHLLEMNLPDFNNGVINVSTVRIDNKKLSSAGNFVAFLPDGINVADGAAGGASGFAAGAAIGSAVPILGTGIGAIIGGIWGGSAGSGIAGFLPGEPDNFAKQEANFNASGAPHITPSGELLYYSAAFYNRGPSGTARFAELAHNRINNEGRCIARDGDLRVEISDFVLNEGQGLLGRASSQQGHPWVELYQDRNFEGRKVTYDWLDRNFENWDDFKRLNGNQAGDPGFSDKASSIRYCLPSDNWNLTLFDDDSYNDPKYNNDRLSANGFVTSQQVLPDGTEDKVTSMLVSCNAGNPEGRYTWEVLNPSSSIDLDVTEIGTGEVAAVEVLNGDISEQSIQVRVSYAPPCGGDTISEIYPVRIINEPPTIQRPRVFDINSRELGKDVNGVAPGLVSVQSIFDDPAGMLDGPYTLLINWGDGSKQEIELDPSDYPASTGIFSHSYEASDENYELVMTITGSDNVSTSSAININVDESYAFLQNDFDSYSFDQFNTATSNINYYFLFNISNNGQTSIGNSGQYEISAGALQYANNDPSRANAAINPAATLRIGQTFSVQGNIGNASIGNGWSVLAIDDPNLRIANGYYFEVTSAQIPFRNLFSHQLNVFEVINGTIVDNSIAADVSASTLKTNRLFRLERLKDDSLRVTTGELNVIIDNADLIKGKAQLYTGVANRQRASWDNWQVKSDSEPFGATAITALGEWQRTTKEFCDFPDPLAATPAADGTMPSGNYVISSTNNLSCSLDSNERNTIFLGKELNIPYLFEDGAGPTISWWQYIDKPSTWDFKLEISRADNQNNGDFIDYLVPQDYPNGWHKVTWPLQFVNGASDASGIGVDLNFTVLPPLDRGDLSQEYLGWLIDDVKIDYGENANLVCDNNVLGDASFEAGNASAFWNATMNELEYAQGGDALTGFYGAKIGTQNNLPERLRLSQIVTMPDTEAARLKFYYKIERGCLENCDKSKIEILMNGETVWELVPRELTNDFAEVFIDMSAFADGGIHEFAVQVDASEVGSIVLEDFCLGQLDSCVLESVELSPSLDGMIFVDETGQRPLTLSSVVNLSGMSLTGEACRITPVEVSYALDGIDIGSSRSIGAGFSYASDLPQTPLNTNGFDEVNAMLTATATMLDTGETVSTNKQLTFVHPADVPQLAYSVSPSKTIDDARLGDKPEFVITVANINEANPAESLQLTKFQSLKAPWEIVSDNCTGTPLASMDMCQFVVAFEAQEVGESNTILGLSSTDISQGLTEIMLTVNVSEDVLIGDWDKDGDVDLNDVYGLLRALQQRQIVDIEFDINQDNVVNMFDVRALMPLCTRARCAVQ</sequence>
<dbReference type="PROSITE" id="PS00018">
    <property type="entry name" value="EF_HAND_1"/>
    <property type="match status" value="1"/>
</dbReference>
<dbReference type="Proteomes" id="UP001253545">
    <property type="component" value="Unassembled WGS sequence"/>
</dbReference>
<keyword evidence="4" id="KW-1185">Reference proteome</keyword>
<evidence type="ECO:0000313" key="4">
    <source>
        <dbReference type="Proteomes" id="UP001253545"/>
    </source>
</evidence>
<feature type="compositionally biased region" description="Basic and acidic residues" evidence="1">
    <location>
        <begin position="127"/>
        <end position="145"/>
    </location>
</feature>
<dbReference type="InterPro" id="IPR018247">
    <property type="entry name" value="EF_Hand_1_Ca_BS"/>
</dbReference>
<keyword evidence="2" id="KW-0732">Signal</keyword>
<evidence type="ECO:0000256" key="1">
    <source>
        <dbReference type="SAM" id="MobiDB-lite"/>
    </source>
</evidence>
<dbReference type="InterPro" id="IPR036439">
    <property type="entry name" value="Dockerin_dom_sf"/>
</dbReference>
<dbReference type="Gene3D" id="2.60.20.10">
    <property type="entry name" value="Crystallins"/>
    <property type="match status" value="1"/>
</dbReference>
<comment type="caution">
    <text evidence="3">The sequence shown here is derived from an EMBL/GenBank/DDBJ whole genome shotgun (WGS) entry which is preliminary data.</text>
</comment>
<evidence type="ECO:0000313" key="3">
    <source>
        <dbReference type="EMBL" id="MDT0594914.1"/>
    </source>
</evidence>
<evidence type="ECO:0000256" key="2">
    <source>
        <dbReference type="SAM" id="SignalP"/>
    </source>
</evidence>
<protein>
    <submittedName>
        <fullName evidence="3">Uncharacterized protein</fullName>
    </submittedName>
</protein>
<reference evidence="3 4" key="1">
    <citation type="submission" date="2023-09" db="EMBL/GenBank/DDBJ databases">
        <authorList>
            <person name="Rey-Velasco X."/>
        </authorList>
    </citation>
    <scope>NUCLEOTIDE SEQUENCE [LARGE SCALE GENOMIC DNA]</scope>
    <source>
        <strain evidence="3 4">P117</strain>
    </source>
</reference>
<proteinExistence type="predicted"/>
<dbReference type="RefSeq" id="WP_311368434.1">
    <property type="nucleotide sequence ID" value="NZ_JAVRHX010000002.1"/>
</dbReference>
<dbReference type="SUPFAM" id="SSF63446">
    <property type="entry name" value="Type I dockerin domain"/>
    <property type="match status" value="1"/>
</dbReference>
<dbReference type="EMBL" id="JAVRHX010000002">
    <property type="protein sequence ID" value="MDT0594914.1"/>
    <property type="molecule type" value="Genomic_DNA"/>
</dbReference>
<name>A0ABU2ZQK8_9ALTE</name>
<gene>
    <name evidence="3" type="ORF">RM552_08690</name>
</gene>
<feature type="chain" id="PRO_5045253212" evidence="2">
    <location>
        <begin position="31"/>
        <end position="1681"/>
    </location>
</feature>
<organism evidence="3 4">
    <name type="scientific">Glaciecola petra</name>
    <dbReference type="NCBI Taxonomy" id="3075602"/>
    <lineage>
        <taxon>Bacteria</taxon>
        <taxon>Pseudomonadati</taxon>
        <taxon>Pseudomonadota</taxon>
        <taxon>Gammaproteobacteria</taxon>
        <taxon>Alteromonadales</taxon>
        <taxon>Alteromonadaceae</taxon>
        <taxon>Glaciecola</taxon>
    </lineage>
</organism>
<accession>A0ABU2ZQK8</accession>
<feature type="signal peptide" evidence="2">
    <location>
        <begin position="1"/>
        <end position="30"/>
    </location>
</feature>
<feature type="region of interest" description="Disordered" evidence="1">
    <location>
        <begin position="127"/>
        <end position="152"/>
    </location>
</feature>